<evidence type="ECO:0000259" key="2">
    <source>
        <dbReference type="PROSITE" id="PS50090"/>
    </source>
</evidence>
<feature type="region of interest" description="Disordered" evidence="1">
    <location>
        <begin position="1"/>
        <end position="22"/>
    </location>
</feature>
<organism evidence="3 4">
    <name type="scientific">Rhizophagus clarus</name>
    <dbReference type="NCBI Taxonomy" id="94130"/>
    <lineage>
        <taxon>Eukaryota</taxon>
        <taxon>Fungi</taxon>
        <taxon>Fungi incertae sedis</taxon>
        <taxon>Mucoromycota</taxon>
        <taxon>Glomeromycotina</taxon>
        <taxon>Glomeromycetes</taxon>
        <taxon>Glomerales</taxon>
        <taxon>Glomeraceae</taxon>
        <taxon>Rhizophagus</taxon>
    </lineage>
</organism>
<dbReference type="CDD" id="cd00167">
    <property type="entry name" value="SANT"/>
    <property type="match status" value="1"/>
</dbReference>
<dbReference type="SUPFAM" id="SSF46689">
    <property type="entry name" value="Homeodomain-like"/>
    <property type="match status" value="1"/>
</dbReference>
<dbReference type="Gene3D" id="1.10.10.60">
    <property type="entry name" value="Homeodomain-like"/>
    <property type="match status" value="1"/>
</dbReference>
<dbReference type="InterPro" id="IPR009057">
    <property type="entry name" value="Homeodomain-like_sf"/>
</dbReference>
<evidence type="ECO:0000256" key="1">
    <source>
        <dbReference type="SAM" id="MobiDB-lite"/>
    </source>
</evidence>
<dbReference type="Proteomes" id="UP000247702">
    <property type="component" value="Unassembled WGS sequence"/>
</dbReference>
<gene>
    <name evidence="3" type="ORF">RclHR1_03210012</name>
</gene>
<dbReference type="Pfam" id="PF13921">
    <property type="entry name" value="Myb_DNA-bind_6"/>
    <property type="match status" value="1"/>
</dbReference>
<dbReference type="InterPro" id="IPR001005">
    <property type="entry name" value="SANT/Myb"/>
</dbReference>
<dbReference type="AlphaFoldDB" id="A0A2Z6RPA5"/>
<dbReference type="EMBL" id="BEXD01002458">
    <property type="protein sequence ID" value="GBB98391.1"/>
    <property type="molecule type" value="Genomic_DNA"/>
</dbReference>
<proteinExistence type="predicted"/>
<reference evidence="3 4" key="1">
    <citation type="submission" date="2017-11" db="EMBL/GenBank/DDBJ databases">
        <title>The genome of Rhizophagus clarus HR1 reveals common genetic basis of auxotrophy among arbuscular mycorrhizal fungi.</title>
        <authorList>
            <person name="Kobayashi Y."/>
        </authorList>
    </citation>
    <scope>NUCLEOTIDE SEQUENCE [LARGE SCALE GENOMIC DNA]</scope>
    <source>
        <strain evidence="3 4">HR1</strain>
    </source>
</reference>
<protein>
    <recommendedName>
        <fullName evidence="2">Myb-like domain-containing protein</fullName>
    </recommendedName>
</protein>
<evidence type="ECO:0000313" key="3">
    <source>
        <dbReference type="EMBL" id="GBB98391.1"/>
    </source>
</evidence>
<dbReference type="PROSITE" id="PS50090">
    <property type="entry name" value="MYB_LIKE"/>
    <property type="match status" value="1"/>
</dbReference>
<comment type="caution">
    <text evidence="3">The sequence shown here is derived from an EMBL/GenBank/DDBJ whole genome shotgun (WGS) entry which is preliminary data.</text>
</comment>
<evidence type="ECO:0000313" key="4">
    <source>
        <dbReference type="Proteomes" id="UP000247702"/>
    </source>
</evidence>
<feature type="region of interest" description="Disordered" evidence="1">
    <location>
        <begin position="34"/>
        <end position="156"/>
    </location>
</feature>
<name>A0A2Z6RPA5_9GLOM</name>
<dbReference type="SMART" id="SM00717">
    <property type="entry name" value="SANT"/>
    <property type="match status" value="1"/>
</dbReference>
<feature type="compositionally biased region" description="Polar residues" evidence="1">
    <location>
        <begin position="140"/>
        <end position="152"/>
    </location>
</feature>
<sequence>MQAMDQEMDEYKTPMSSRNSTQNMILEDEMSIMTRSNTQQTDQDMDEYRNETLFCSQQTDQETIENYEDNKEEMINENPPEKRKRTTKKKDGIQDNETSITVNKRTRPTTRKDSTPKTKSKKKSASQTISDTEPPKEIISETSTSENGQTKKSAGRNLWSLEDDKKLIDAVLMNLQDVPWSKIARENFSNRDRSGCYNRWNVIKKRLYQDINGN</sequence>
<accession>A0A2Z6RPA5</accession>
<keyword evidence="4" id="KW-1185">Reference proteome</keyword>
<feature type="domain" description="Myb-like" evidence="2">
    <location>
        <begin position="151"/>
        <end position="204"/>
    </location>
</feature>